<evidence type="ECO:0000256" key="1">
    <source>
        <dbReference type="ARBA" id="ARBA00004651"/>
    </source>
</evidence>
<dbReference type="AlphaFoldDB" id="A0AAW4VU78"/>
<dbReference type="EMBL" id="JAJEPX010000009">
    <property type="protein sequence ID" value="MCC2176454.1"/>
    <property type="molecule type" value="Genomic_DNA"/>
</dbReference>
<feature type="transmembrane region" description="Helical" evidence="7">
    <location>
        <begin position="106"/>
        <end position="124"/>
    </location>
</feature>
<feature type="transmembrane region" description="Helical" evidence="7">
    <location>
        <begin position="161"/>
        <end position="179"/>
    </location>
</feature>
<feature type="transmembrane region" description="Helical" evidence="7">
    <location>
        <begin position="36"/>
        <end position="55"/>
    </location>
</feature>
<dbReference type="GO" id="GO:0005886">
    <property type="term" value="C:plasma membrane"/>
    <property type="evidence" value="ECO:0007669"/>
    <property type="project" value="UniProtKB-SubCell"/>
</dbReference>
<accession>A0AAW4VU78</accession>
<gene>
    <name evidence="9" type="ORF">LKD22_04800</name>
</gene>
<dbReference type="InterPro" id="IPR037185">
    <property type="entry name" value="EmrE-like"/>
</dbReference>
<keyword evidence="4 7" id="KW-0812">Transmembrane</keyword>
<dbReference type="GeneID" id="98660095"/>
<dbReference type="Proteomes" id="UP001298753">
    <property type="component" value="Unassembled WGS sequence"/>
</dbReference>
<sequence length="300" mass="31854">MKLRNSLLLLLTATIWGVAFVAQSVGMDYVGPFTFVFARNVIGGLVLLPVIAVLGKSGGPHPKQAPEERRKARKTLVIGGMCCGTALCAGSITQQFALLYTPVGKAGFLTACYILIVPLLGLLFGRRCDVKHWCGVALAMAGLYFLCMTGGSFGFAMGDLIGLSCALLFSIHITVIDHFSPMVDGVKMSCIQFFFCAILSGIGMLIFEQPSFANILAAWKPILYAGAMSSGVGYTLQIVGQKGMNPAVASLIMSLESVISVIAGWLILGQALSGREIFGCVLMFGAIVLAQLPERKKQSV</sequence>
<name>A0AAW4VU78_9FIRM</name>
<feature type="transmembrane region" description="Helical" evidence="7">
    <location>
        <begin position="76"/>
        <end position="100"/>
    </location>
</feature>
<feature type="transmembrane region" description="Helical" evidence="7">
    <location>
        <begin position="213"/>
        <end position="236"/>
    </location>
</feature>
<evidence type="ECO:0000313" key="9">
    <source>
        <dbReference type="EMBL" id="MCC2176454.1"/>
    </source>
</evidence>
<keyword evidence="5 7" id="KW-1133">Transmembrane helix</keyword>
<proteinExistence type="inferred from homology"/>
<feature type="transmembrane region" description="Helical" evidence="7">
    <location>
        <begin position="248"/>
        <end position="268"/>
    </location>
</feature>
<protein>
    <submittedName>
        <fullName evidence="9">DMT family transporter</fullName>
    </submittedName>
</protein>
<dbReference type="SUPFAM" id="SSF103481">
    <property type="entry name" value="Multidrug resistance efflux transporter EmrE"/>
    <property type="match status" value="2"/>
</dbReference>
<dbReference type="PANTHER" id="PTHR42920:SF5">
    <property type="entry name" value="EAMA DOMAIN-CONTAINING PROTEIN"/>
    <property type="match status" value="1"/>
</dbReference>
<reference evidence="9 10" key="1">
    <citation type="submission" date="2021-10" db="EMBL/GenBank/DDBJ databases">
        <title>Anaerobic single-cell dispensing facilitates the cultivation of human gut bacteria.</title>
        <authorList>
            <person name="Afrizal A."/>
        </authorList>
    </citation>
    <scope>NUCLEOTIDE SEQUENCE [LARGE SCALE GENOMIC DNA]</scope>
    <source>
        <strain evidence="9 10">CLA-AA-H270</strain>
    </source>
</reference>
<organism evidence="9 10">
    <name type="scientific">Agathobaculum butyriciproducens</name>
    <dbReference type="NCBI Taxonomy" id="1628085"/>
    <lineage>
        <taxon>Bacteria</taxon>
        <taxon>Bacillati</taxon>
        <taxon>Bacillota</taxon>
        <taxon>Clostridia</taxon>
        <taxon>Eubacteriales</taxon>
        <taxon>Butyricicoccaceae</taxon>
        <taxon>Agathobaculum</taxon>
    </lineage>
</organism>
<feature type="transmembrane region" description="Helical" evidence="7">
    <location>
        <begin position="274"/>
        <end position="292"/>
    </location>
</feature>
<evidence type="ECO:0000256" key="2">
    <source>
        <dbReference type="ARBA" id="ARBA00007362"/>
    </source>
</evidence>
<evidence type="ECO:0000256" key="5">
    <source>
        <dbReference type="ARBA" id="ARBA00022989"/>
    </source>
</evidence>
<comment type="caution">
    <text evidence="9">The sequence shown here is derived from an EMBL/GenBank/DDBJ whole genome shotgun (WGS) entry which is preliminary data.</text>
</comment>
<keyword evidence="6 7" id="KW-0472">Membrane</keyword>
<feature type="domain" description="EamA" evidence="8">
    <location>
        <begin position="7"/>
        <end position="146"/>
    </location>
</feature>
<evidence type="ECO:0000259" key="8">
    <source>
        <dbReference type="Pfam" id="PF00892"/>
    </source>
</evidence>
<evidence type="ECO:0000256" key="3">
    <source>
        <dbReference type="ARBA" id="ARBA00022475"/>
    </source>
</evidence>
<evidence type="ECO:0000313" key="10">
    <source>
        <dbReference type="Proteomes" id="UP001298753"/>
    </source>
</evidence>
<feature type="domain" description="EamA" evidence="8">
    <location>
        <begin position="157"/>
        <end position="289"/>
    </location>
</feature>
<dbReference type="Pfam" id="PF00892">
    <property type="entry name" value="EamA"/>
    <property type="match status" value="2"/>
</dbReference>
<dbReference type="RefSeq" id="WP_227600398.1">
    <property type="nucleotide sequence ID" value="NZ_JAJEPX010000009.1"/>
</dbReference>
<keyword evidence="3" id="KW-1003">Cell membrane</keyword>
<feature type="transmembrane region" description="Helical" evidence="7">
    <location>
        <begin position="191"/>
        <end position="207"/>
    </location>
</feature>
<evidence type="ECO:0000256" key="4">
    <source>
        <dbReference type="ARBA" id="ARBA00022692"/>
    </source>
</evidence>
<keyword evidence="10" id="KW-1185">Reference proteome</keyword>
<dbReference type="PANTHER" id="PTHR42920">
    <property type="entry name" value="OS03G0707200 PROTEIN-RELATED"/>
    <property type="match status" value="1"/>
</dbReference>
<evidence type="ECO:0000256" key="6">
    <source>
        <dbReference type="ARBA" id="ARBA00023136"/>
    </source>
</evidence>
<comment type="similarity">
    <text evidence="2">Belongs to the EamA transporter family.</text>
</comment>
<dbReference type="InterPro" id="IPR051258">
    <property type="entry name" value="Diverse_Substrate_Transporter"/>
</dbReference>
<feature type="transmembrane region" description="Helical" evidence="7">
    <location>
        <begin position="136"/>
        <end position="155"/>
    </location>
</feature>
<dbReference type="InterPro" id="IPR000620">
    <property type="entry name" value="EamA_dom"/>
</dbReference>
<comment type="subcellular location">
    <subcellularLocation>
        <location evidence="1">Cell membrane</location>
        <topology evidence="1">Multi-pass membrane protein</topology>
    </subcellularLocation>
</comment>
<evidence type="ECO:0000256" key="7">
    <source>
        <dbReference type="SAM" id="Phobius"/>
    </source>
</evidence>